<reference evidence="11 12" key="1">
    <citation type="submission" date="2022-10" db="EMBL/GenBank/DDBJ databases">
        <title>Chitinophaga nivalis PC15 sp. nov., isolated from Pyeongchang county, South Korea.</title>
        <authorList>
            <person name="Trinh H.N."/>
        </authorList>
    </citation>
    <scope>NUCLEOTIDE SEQUENCE [LARGE SCALE GENOMIC DNA]</scope>
    <source>
        <strain evidence="11 12">PC14</strain>
    </source>
</reference>
<comment type="catalytic activity">
    <reaction evidence="9">
        <text>a lipid X + a UDP-2-N,3-O-bis[(3R)-3-hydroxyacyl]-alpha-D-glucosamine = a lipid A disaccharide + UDP + H(+)</text>
        <dbReference type="Rhea" id="RHEA:67828"/>
        <dbReference type="ChEBI" id="CHEBI:15378"/>
        <dbReference type="ChEBI" id="CHEBI:58223"/>
        <dbReference type="ChEBI" id="CHEBI:137748"/>
        <dbReference type="ChEBI" id="CHEBI:176338"/>
        <dbReference type="ChEBI" id="CHEBI:176343"/>
        <dbReference type="EC" id="2.4.1.182"/>
    </reaction>
</comment>
<evidence type="ECO:0000256" key="1">
    <source>
        <dbReference type="ARBA" id="ARBA00002056"/>
    </source>
</evidence>
<comment type="function">
    <text evidence="1">Condensation of UDP-2,3-diacylglucosamine and 2,3-diacylglucosamine-1-phosphate to form lipid A disaccharide, a precursor of lipid A, a phosphorylated glycolipid that anchors the lipopolysaccharide to the outer membrane of the cell.</text>
</comment>
<evidence type="ECO:0000256" key="7">
    <source>
        <dbReference type="ARBA" id="ARBA00022679"/>
    </source>
</evidence>
<dbReference type="SUPFAM" id="SSF53756">
    <property type="entry name" value="UDP-Glycosyltransferase/glycogen phosphorylase"/>
    <property type="match status" value="1"/>
</dbReference>
<evidence type="ECO:0000256" key="10">
    <source>
        <dbReference type="NCBIfam" id="TIGR00215"/>
    </source>
</evidence>
<evidence type="ECO:0000313" key="12">
    <source>
        <dbReference type="Proteomes" id="UP001207742"/>
    </source>
</evidence>
<sequence length="367" mass="41566">MKYYIIAGEASGDLHGSNLVKQLKQLDTAADIRSWGGDLMEQAGAHVVKHYKELAFMGFVEVILNLRTILRNMDLCKKDITAFQPDVLVLIDYPGFNLRIAEWAKKQGFRIVYYISPQVWAWKENRVKKIRECVDKMLCILPFEQEFYHKWNYEVEYVGHPLVEVIKAAKDQPADAPLADKPVIAVLPGSRKQEVGVKLPIMLTMAKHFPEYQFVVAQAPSLDDEFLLSLTGQHPNVSMVKGQTYNLLRQAKAALVTSGTATLETALFGVPEVVCYKGNPISYVLAKKLIKVKYISLVNLVMDKLVVKELIQHDLTEANLLRELTGLLKNEAAREQVMKDYATLWHKLGEKDASRRAAEVIYEYAIA</sequence>
<evidence type="ECO:0000256" key="8">
    <source>
        <dbReference type="ARBA" id="ARBA00023098"/>
    </source>
</evidence>
<evidence type="ECO:0000256" key="4">
    <source>
        <dbReference type="ARBA" id="ARBA00022516"/>
    </source>
</evidence>
<dbReference type="EMBL" id="JAPDNS010000002">
    <property type="protein sequence ID" value="MCW3487089.1"/>
    <property type="molecule type" value="Genomic_DNA"/>
</dbReference>
<keyword evidence="6 11" id="KW-0328">Glycosyltransferase</keyword>
<keyword evidence="12" id="KW-1185">Reference proteome</keyword>
<evidence type="ECO:0000256" key="9">
    <source>
        <dbReference type="ARBA" id="ARBA00048975"/>
    </source>
</evidence>
<gene>
    <name evidence="11" type="primary">lpxB</name>
    <name evidence="11" type="ORF">OL497_24535</name>
</gene>
<evidence type="ECO:0000256" key="6">
    <source>
        <dbReference type="ARBA" id="ARBA00022676"/>
    </source>
</evidence>
<comment type="caution">
    <text evidence="11">The sequence shown here is derived from an EMBL/GenBank/DDBJ whole genome shotgun (WGS) entry which is preliminary data.</text>
</comment>
<proteinExistence type="predicted"/>
<keyword evidence="4" id="KW-0444">Lipid biosynthesis</keyword>
<accession>A0ABT3ITR1</accession>
<dbReference type="PANTHER" id="PTHR30372:SF4">
    <property type="entry name" value="LIPID-A-DISACCHARIDE SYNTHASE, MITOCHONDRIAL-RELATED"/>
    <property type="match status" value="1"/>
</dbReference>
<dbReference type="PANTHER" id="PTHR30372">
    <property type="entry name" value="LIPID-A-DISACCHARIDE SYNTHASE"/>
    <property type="match status" value="1"/>
</dbReference>
<dbReference type="InterPro" id="IPR003835">
    <property type="entry name" value="Glyco_trans_19"/>
</dbReference>
<dbReference type="Pfam" id="PF02684">
    <property type="entry name" value="LpxB"/>
    <property type="match status" value="1"/>
</dbReference>
<protein>
    <recommendedName>
        <fullName evidence="3 10">Lipid-A-disaccharide synthase</fullName>
        <ecNumber evidence="2 10">2.4.1.182</ecNumber>
    </recommendedName>
</protein>
<evidence type="ECO:0000256" key="3">
    <source>
        <dbReference type="ARBA" id="ARBA00020902"/>
    </source>
</evidence>
<evidence type="ECO:0000313" key="11">
    <source>
        <dbReference type="EMBL" id="MCW3487089.1"/>
    </source>
</evidence>
<keyword evidence="8" id="KW-0443">Lipid metabolism</keyword>
<dbReference type="EC" id="2.4.1.182" evidence="2 10"/>
<evidence type="ECO:0000256" key="2">
    <source>
        <dbReference type="ARBA" id="ARBA00012687"/>
    </source>
</evidence>
<dbReference type="RefSeq" id="WP_264733899.1">
    <property type="nucleotide sequence ID" value="NZ_JAPDNR010000001.1"/>
</dbReference>
<dbReference type="Proteomes" id="UP001207742">
    <property type="component" value="Unassembled WGS sequence"/>
</dbReference>
<dbReference type="NCBIfam" id="TIGR00215">
    <property type="entry name" value="lpxB"/>
    <property type="match status" value="1"/>
</dbReference>
<evidence type="ECO:0000256" key="5">
    <source>
        <dbReference type="ARBA" id="ARBA00022556"/>
    </source>
</evidence>
<keyword evidence="7 11" id="KW-0808">Transferase</keyword>
<organism evidence="11 12">
    <name type="scientific">Chitinophaga nivalis</name>
    <dbReference type="NCBI Taxonomy" id="2991709"/>
    <lineage>
        <taxon>Bacteria</taxon>
        <taxon>Pseudomonadati</taxon>
        <taxon>Bacteroidota</taxon>
        <taxon>Chitinophagia</taxon>
        <taxon>Chitinophagales</taxon>
        <taxon>Chitinophagaceae</taxon>
        <taxon>Chitinophaga</taxon>
    </lineage>
</organism>
<keyword evidence="5" id="KW-0441">Lipid A biosynthesis</keyword>
<dbReference type="GO" id="GO:0008915">
    <property type="term" value="F:lipid-A-disaccharide synthase activity"/>
    <property type="evidence" value="ECO:0007669"/>
    <property type="project" value="UniProtKB-EC"/>
</dbReference>
<name>A0ABT3ITR1_9BACT</name>